<dbReference type="CDD" id="cd11826">
    <property type="entry name" value="SH3_Abi"/>
    <property type="match status" value="1"/>
</dbReference>
<keyword evidence="4 10" id="KW-0728">SH3 domain</keyword>
<protein>
    <recommendedName>
        <fullName evidence="11">SH3 domain-containing protein</fullName>
    </recommendedName>
</protein>
<dbReference type="GO" id="GO:0098858">
    <property type="term" value="C:actin-based cell projection"/>
    <property type="evidence" value="ECO:0007669"/>
    <property type="project" value="TreeGrafter"/>
</dbReference>
<evidence type="ECO:0000256" key="9">
    <source>
        <dbReference type="ARBA" id="ARBA00023273"/>
    </source>
</evidence>
<dbReference type="PROSITE" id="PS50002">
    <property type="entry name" value="SH3"/>
    <property type="match status" value="1"/>
</dbReference>
<keyword evidence="5" id="KW-0963">Cytoplasm</keyword>
<sequence length="379" mass="42296">MMSDLNTLLSTEIPEGLQSLQDSHVNLERVAEYCESNYFQIENKREAIDETKRYTTQSLASVAYQVNTLAYHFLQLLDLQTAQLDEMAAQASHIAQHISIHKEKVSRREIGVLTSGKTPSRQYKILAPATPEKPVKYVRKPIDYTILDDLGCGARSKQQMIMRNSYKAGMPMTSATLMNMPPSSKPPTPPMGNKMGTLRSNTIYRTPPAVAPPQVPSHYAPNFPMGHPRRTNSQIEQRGYTTLPMQTSHPQQQPTQSQVPVAASGIPFKQRDIQPMSHQQIIYAENKGLGLPTGPVSPPLPPPPVDTPMMDDSIHSLVPKNYIEKVIAVYDYAAERADELSFQENSVIYVLKKNDDGWWEGTMNGTTGLFPGNYVEPCV</sequence>
<feature type="domain" description="SH3" evidence="11">
    <location>
        <begin position="321"/>
        <end position="379"/>
    </location>
</feature>
<dbReference type="GO" id="GO:0005856">
    <property type="term" value="C:cytoskeleton"/>
    <property type="evidence" value="ECO:0007669"/>
    <property type="project" value="UniProtKB-SubCell"/>
</dbReference>
<dbReference type="OrthoDB" id="2159336at2759"/>
<dbReference type="InterPro" id="IPR001452">
    <property type="entry name" value="SH3_domain"/>
</dbReference>
<dbReference type="FunFam" id="2.30.30.40:FF:000002">
    <property type="entry name" value="abl interactor 1 isoform X1"/>
    <property type="match status" value="1"/>
</dbReference>
<dbReference type="EMBL" id="CAJVCH010571013">
    <property type="protein sequence ID" value="CAG7836408.1"/>
    <property type="molecule type" value="Genomic_DNA"/>
</dbReference>
<evidence type="ECO:0000256" key="3">
    <source>
        <dbReference type="ARBA" id="ARBA00010020"/>
    </source>
</evidence>
<keyword evidence="13" id="KW-1185">Reference proteome</keyword>
<evidence type="ECO:0000256" key="7">
    <source>
        <dbReference type="ARBA" id="ARBA00023054"/>
    </source>
</evidence>
<dbReference type="Proteomes" id="UP000708208">
    <property type="component" value="Unassembled WGS sequence"/>
</dbReference>
<keyword evidence="9" id="KW-0966">Cell projection</keyword>
<dbReference type="PANTHER" id="PTHR10460:SF0">
    <property type="entry name" value="ABELSON INTERACTING PROTEIN, ISOFORM D"/>
    <property type="match status" value="1"/>
</dbReference>
<keyword evidence="8" id="KW-0206">Cytoskeleton</keyword>
<proteinExistence type="inferred from homology"/>
<dbReference type="PANTHER" id="PTHR10460">
    <property type="entry name" value="ABL INTERACTOR FAMILY MEMBER"/>
    <property type="match status" value="1"/>
</dbReference>
<evidence type="ECO:0000313" key="13">
    <source>
        <dbReference type="Proteomes" id="UP000708208"/>
    </source>
</evidence>
<evidence type="ECO:0000256" key="5">
    <source>
        <dbReference type="ARBA" id="ARBA00022490"/>
    </source>
</evidence>
<organism evidence="12 13">
    <name type="scientific">Allacma fusca</name>
    <dbReference type="NCBI Taxonomy" id="39272"/>
    <lineage>
        <taxon>Eukaryota</taxon>
        <taxon>Metazoa</taxon>
        <taxon>Ecdysozoa</taxon>
        <taxon>Arthropoda</taxon>
        <taxon>Hexapoda</taxon>
        <taxon>Collembola</taxon>
        <taxon>Symphypleona</taxon>
        <taxon>Sminthuridae</taxon>
        <taxon>Allacma</taxon>
    </lineage>
</organism>
<keyword evidence="7" id="KW-0175">Coiled coil</keyword>
<accession>A0A8J2LQY6</accession>
<dbReference type="Pfam" id="PF07815">
    <property type="entry name" value="Abi_HHR"/>
    <property type="match status" value="1"/>
</dbReference>
<gene>
    <name evidence="12" type="ORF">AFUS01_LOCUS45655</name>
</gene>
<keyword evidence="6" id="KW-0597">Phosphoprotein</keyword>
<evidence type="ECO:0000259" key="11">
    <source>
        <dbReference type="PROSITE" id="PS50002"/>
    </source>
</evidence>
<dbReference type="GO" id="GO:0031209">
    <property type="term" value="C:SCAR complex"/>
    <property type="evidence" value="ECO:0007669"/>
    <property type="project" value="TreeGrafter"/>
</dbReference>
<comment type="caution">
    <text evidence="12">The sequence shown here is derived from an EMBL/GenBank/DDBJ whole genome shotgun (WGS) entry which is preliminary data.</text>
</comment>
<evidence type="ECO:0000256" key="4">
    <source>
        <dbReference type="ARBA" id="ARBA00022443"/>
    </source>
</evidence>
<evidence type="ECO:0000256" key="10">
    <source>
        <dbReference type="PROSITE-ProRule" id="PRU00192"/>
    </source>
</evidence>
<evidence type="ECO:0000256" key="1">
    <source>
        <dbReference type="ARBA" id="ARBA00004245"/>
    </source>
</evidence>
<dbReference type="GO" id="GO:0035591">
    <property type="term" value="F:signaling adaptor activity"/>
    <property type="evidence" value="ECO:0007669"/>
    <property type="project" value="TreeGrafter"/>
</dbReference>
<comment type="similarity">
    <text evidence="3">Belongs to the ABI family.</text>
</comment>
<dbReference type="GO" id="GO:0001764">
    <property type="term" value="P:neuron migration"/>
    <property type="evidence" value="ECO:0007669"/>
    <property type="project" value="TreeGrafter"/>
</dbReference>
<dbReference type="InterPro" id="IPR028457">
    <property type="entry name" value="ABI"/>
</dbReference>
<reference evidence="12" key="1">
    <citation type="submission" date="2021-06" db="EMBL/GenBank/DDBJ databases">
        <authorList>
            <person name="Hodson N. C."/>
            <person name="Mongue J. A."/>
            <person name="Jaron S. K."/>
        </authorList>
    </citation>
    <scope>NUCLEOTIDE SEQUENCE</scope>
</reference>
<evidence type="ECO:0000256" key="2">
    <source>
        <dbReference type="ARBA" id="ARBA00004510"/>
    </source>
</evidence>
<dbReference type="InterPro" id="IPR012849">
    <property type="entry name" value="Abl-interactor_HHR_dom"/>
</dbReference>
<evidence type="ECO:0000313" key="12">
    <source>
        <dbReference type="EMBL" id="CAG7836408.1"/>
    </source>
</evidence>
<dbReference type="SMART" id="SM00326">
    <property type="entry name" value="SH3"/>
    <property type="match status" value="1"/>
</dbReference>
<evidence type="ECO:0000256" key="6">
    <source>
        <dbReference type="ARBA" id="ARBA00022553"/>
    </source>
</evidence>
<dbReference type="InterPro" id="IPR028455">
    <property type="entry name" value="ABI3_SH3"/>
</dbReference>
<comment type="subcellular location">
    <subcellularLocation>
        <location evidence="2">Cell projection</location>
        <location evidence="2">Lamellipodium</location>
    </subcellularLocation>
    <subcellularLocation>
        <location evidence="1">Cytoplasm</location>
        <location evidence="1">Cytoskeleton</location>
    </subcellularLocation>
</comment>
<dbReference type="Pfam" id="PF14604">
    <property type="entry name" value="SH3_9"/>
    <property type="match status" value="1"/>
</dbReference>
<dbReference type="GO" id="GO:0017124">
    <property type="term" value="F:SH3 domain binding"/>
    <property type="evidence" value="ECO:0007669"/>
    <property type="project" value="TreeGrafter"/>
</dbReference>
<name>A0A8J2LQY6_9HEXA</name>
<dbReference type="GO" id="GO:0030027">
    <property type="term" value="C:lamellipodium"/>
    <property type="evidence" value="ECO:0007669"/>
    <property type="project" value="UniProtKB-SubCell"/>
</dbReference>
<dbReference type="AlphaFoldDB" id="A0A8J2LQY6"/>
<evidence type="ECO:0000256" key="8">
    <source>
        <dbReference type="ARBA" id="ARBA00023212"/>
    </source>
</evidence>